<dbReference type="AlphaFoldDB" id="A0A381FZZ2"/>
<proteinExistence type="predicted"/>
<comment type="caution">
    <text evidence="1">The sequence shown here is derived from an EMBL/GenBank/DDBJ whole genome shotgun (WGS) entry which is preliminary data.</text>
</comment>
<reference evidence="1" key="1">
    <citation type="journal article" date="2018" name="Genome Biol.">
        <title>SKESA: strategic k-mer extension for scrupulous assemblies.</title>
        <authorList>
            <person name="Souvorov A."/>
            <person name="Agarwala R."/>
            <person name="Lipman D.J."/>
        </authorList>
    </citation>
    <scope>NUCLEOTIDE SEQUENCE</scope>
    <source>
        <strain evidence="1">CAV1698</strain>
    </source>
</reference>
<name>A0A381FZZ2_CITAM</name>
<sequence length="133" mass="15034">MKRFFMALTASLLFTSLPSLAGSDMPVKVEVSHAGHECYGCIYVTVTAKTDTVLIKKIDVNRGKCPMLTHRKIAYRGRNVDGWWPTDKPFTPRKMTFAESVFWKFGHTLDFGKACNFVEARVFTDQGTFTVSQ</sequence>
<dbReference type="RefSeq" id="WP_000819262.1">
    <property type="nucleotide sequence ID" value="NZ_AP024585.1"/>
</dbReference>
<evidence type="ECO:0000313" key="2">
    <source>
        <dbReference type="Proteomes" id="UP000862426"/>
    </source>
</evidence>
<reference evidence="1" key="2">
    <citation type="submission" date="2022-05" db="EMBL/GenBank/DDBJ databases">
        <authorList>
            <consortium name="NCBI Pathogen Detection Project"/>
        </authorList>
    </citation>
    <scope>NUCLEOTIDE SEQUENCE</scope>
    <source>
        <strain evidence="1">CAV1698</strain>
    </source>
</reference>
<dbReference type="GeneID" id="93035395"/>
<protein>
    <submittedName>
        <fullName evidence="1">Uncharacterized protein</fullName>
    </submittedName>
</protein>
<organism evidence="1 2">
    <name type="scientific">Citrobacter amalonaticus</name>
    <dbReference type="NCBI Taxonomy" id="35703"/>
    <lineage>
        <taxon>Bacteria</taxon>
        <taxon>Pseudomonadati</taxon>
        <taxon>Pseudomonadota</taxon>
        <taxon>Gammaproteobacteria</taxon>
        <taxon>Enterobacterales</taxon>
        <taxon>Enterobacteriaceae</taxon>
        <taxon>Citrobacter</taxon>
    </lineage>
</organism>
<gene>
    <name evidence="1" type="ORF">JD854_RS05065</name>
</gene>
<dbReference type="Proteomes" id="UP000862426">
    <property type="component" value="Unassembled WGS sequence"/>
</dbReference>
<dbReference type="EMBL" id="DACYAJ020000004">
    <property type="protein sequence ID" value="HCD1254432.1"/>
    <property type="molecule type" value="Genomic_DNA"/>
</dbReference>
<evidence type="ECO:0000313" key="1">
    <source>
        <dbReference type="EMBL" id="HCD1254432.1"/>
    </source>
</evidence>
<accession>A0A381FZZ2</accession>